<organism evidence="9 10">
    <name type="scientific">Clostridium omnivorum</name>
    <dbReference type="NCBI Taxonomy" id="1604902"/>
    <lineage>
        <taxon>Bacteria</taxon>
        <taxon>Bacillati</taxon>
        <taxon>Bacillota</taxon>
        <taxon>Clostridia</taxon>
        <taxon>Eubacteriales</taxon>
        <taxon>Clostridiaceae</taxon>
        <taxon>Clostridium</taxon>
    </lineage>
</organism>
<dbReference type="RefSeq" id="WP_264849340.1">
    <property type="nucleotide sequence ID" value="NZ_BRXR01000001.1"/>
</dbReference>
<feature type="transmembrane region" description="Helical" evidence="8">
    <location>
        <begin position="92"/>
        <end position="118"/>
    </location>
</feature>
<dbReference type="SMART" id="SM00793">
    <property type="entry name" value="AgrB"/>
    <property type="match status" value="1"/>
</dbReference>
<comment type="caution">
    <text evidence="9">The sequence shown here is derived from an EMBL/GenBank/DDBJ whole genome shotgun (WGS) entry which is preliminary data.</text>
</comment>
<evidence type="ECO:0000256" key="3">
    <source>
        <dbReference type="ARBA" id="ARBA00022670"/>
    </source>
</evidence>
<evidence type="ECO:0000313" key="9">
    <source>
        <dbReference type="EMBL" id="GLC30074.1"/>
    </source>
</evidence>
<dbReference type="Proteomes" id="UP001208567">
    <property type="component" value="Unassembled WGS sequence"/>
</dbReference>
<keyword evidence="6 8" id="KW-1133">Transmembrane helix</keyword>
<evidence type="ECO:0000256" key="1">
    <source>
        <dbReference type="ARBA" id="ARBA00022475"/>
    </source>
</evidence>
<dbReference type="EMBL" id="BRXR01000001">
    <property type="protein sequence ID" value="GLC30074.1"/>
    <property type="molecule type" value="Genomic_DNA"/>
</dbReference>
<keyword evidence="7 8" id="KW-0472">Membrane</keyword>
<keyword evidence="4 8" id="KW-0812">Transmembrane</keyword>
<evidence type="ECO:0000256" key="6">
    <source>
        <dbReference type="ARBA" id="ARBA00022989"/>
    </source>
</evidence>
<keyword evidence="3" id="KW-0645">Protease</keyword>
<accession>A0ABQ5N4C7</accession>
<feature type="transmembrane region" description="Helical" evidence="8">
    <location>
        <begin position="139"/>
        <end position="156"/>
    </location>
</feature>
<evidence type="ECO:0000256" key="2">
    <source>
        <dbReference type="ARBA" id="ARBA00022654"/>
    </source>
</evidence>
<proteinExistence type="predicted"/>
<name>A0ABQ5N4C7_9CLOT</name>
<keyword evidence="10" id="KW-1185">Reference proteome</keyword>
<feature type="transmembrane region" description="Helical" evidence="8">
    <location>
        <begin position="40"/>
        <end position="66"/>
    </location>
</feature>
<reference evidence="9 10" key="1">
    <citation type="journal article" date="2024" name="Int. J. Syst. Evol. Microbiol.">
        <title>Clostridium omnivorum sp. nov., isolated from anoxic soil under the treatment of reductive soil disinfestation.</title>
        <authorList>
            <person name="Ueki A."/>
            <person name="Tonouchi A."/>
            <person name="Kaku N."/>
            <person name="Honma S."/>
            <person name="Ueki K."/>
        </authorList>
    </citation>
    <scope>NUCLEOTIDE SEQUENCE [LARGE SCALE GENOMIC DNA]</scope>
    <source>
        <strain evidence="9 10">E14</strain>
    </source>
</reference>
<dbReference type="InterPro" id="IPR006741">
    <property type="entry name" value="AgrB"/>
</dbReference>
<protein>
    <recommendedName>
        <fullName evidence="11">Accessory regulator AgrB</fullName>
    </recommendedName>
</protein>
<evidence type="ECO:0000256" key="8">
    <source>
        <dbReference type="SAM" id="Phobius"/>
    </source>
</evidence>
<dbReference type="Pfam" id="PF04647">
    <property type="entry name" value="AgrB"/>
    <property type="match status" value="1"/>
</dbReference>
<keyword evidence="5" id="KW-0378">Hydrolase</keyword>
<evidence type="ECO:0000256" key="7">
    <source>
        <dbReference type="ARBA" id="ARBA00023136"/>
    </source>
</evidence>
<evidence type="ECO:0000256" key="4">
    <source>
        <dbReference type="ARBA" id="ARBA00022692"/>
    </source>
</evidence>
<evidence type="ECO:0008006" key="11">
    <source>
        <dbReference type="Google" id="ProtNLM"/>
    </source>
</evidence>
<evidence type="ECO:0000313" key="10">
    <source>
        <dbReference type="Proteomes" id="UP001208567"/>
    </source>
</evidence>
<keyword evidence="1" id="KW-1003">Cell membrane</keyword>
<gene>
    <name evidence="9" type="ORF">bsdE14_14840</name>
</gene>
<keyword evidence="2" id="KW-0673">Quorum sensing</keyword>
<sequence>MRKFIKKMAQLISKANNYTNDEAEQVEYALKMLIFEIIKIIGVIITFSLLGHSMQAIIAVVAMAIVKPFIGGYHEDSQIKCFIATLVVVDSIIYLSSTLSINFVAKLILSMVSLYCIYEQAPVINPAMQLTRDELIKRNRAIGIIISMVLILISIVFYKYELISNTILWTIVFQALLMFNKRTV</sequence>
<feature type="transmembrane region" description="Helical" evidence="8">
    <location>
        <begin position="162"/>
        <end position="179"/>
    </location>
</feature>
<evidence type="ECO:0000256" key="5">
    <source>
        <dbReference type="ARBA" id="ARBA00022801"/>
    </source>
</evidence>